<dbReference type="Gene3D" id="1.20.1690.10">
    <property type="entry name" value="V-type ATP synthase subunit C domain"/>
    <property type="match status" value="2"/>
</dbReference>
<dbReference type="GO" id="GO:0046961">
    <property type="term" value="F:proton-transporting ATPase activity, rotational mechanism"/>
    <property type="evidence" value="ECO:0007669"/>
    <property type="project" value="InterPro"/>
</dbReference>
<organism evidence="4">
    <name type="scientific">Anaerococcus vaginalis</name>
    <dbReference type="NCBI Taxonomy" id="33037"/>
    <lineage>
        <taxon>Bacteria</taxon>
        <taxon>Bacillati</taxon>
        <taxon>Bacillota</taxon>
        <taxon>Tissierellia</taxon>
        <taxon>Tissierellales</taxon>
        <taxon>Peptoniphilaceae</taxon>
        <taxon>Anaerococcus</taxon>
    </lineage>
</organism>
<accession>A0A6N2THD4</accession>
<evidence type="ECO:0000313" key="4">
    <source>
        <dbReference type="EMBL" id="VYT05120.1"/>
    </source>
</evidence>
<dbReference type="NCBIfam" id="NF002266">
    <property type="entry name" value="PRK01198.1-2"/>
    <property type="match status" value="1"/>
</dbReference>
<evidence type="ECO:0000256" key="3">
    <source>
        <dbReference type="ARBA" id="ARBA00023065"/>
    </source>
</evidence>
<dbReference type="RefSeq" id="WP_156329164.1">
    <property type="nucleotide sequence ID" value="NZ_CACRSW010000026.1"/>
</dbReference>
<comment type="similarity">
    <text evidence="1">Belongs to the V-ATPase V0D/AC39 subunit family.</text>
</comment>
<name>A0A6N2THD4_9FIRM</name>
<dbReference type="AlphaFoldDB" id="A0A6N2THD4"/>
<dbReference type="InterPro" id="IPR044911">
    <property type="entry name" value="V-type_ATPase_csu/dsu_dom_3"/>
</dbReference>
<dbReference type="InterPro" id="IPR050873">
    <property type="entry name" value="V-ATPase_V0D/AC39_subunit"/>
</dbReference>
<dbReference type="EMBL" id="CACRSW010000026">
    <property type="protein sequence ID" value="VYT05120.1"/>
    <property type="molecule type" value="Genomic_DNA"/>
</dbReference>
<reference evidence="4" key="1">
    <citation type="submission" date="2019-11" db="EMBL/GenBank/DDBJ databases">
        <authorList>
            <person name="Feng L."/>
        </authorList>
    </citation>
    <scope>NUCLEOTIDE SEQUENCE</scope>
    <source>
        <strain evidence="4">AvaginalisLFYP127</strain>
    </source>
</reference>
<proteinExistence type="inferred from homology"/>
<dbReference type="PANTHER" id="PTHR38682">
    <property type="entry name" value="V-TYPE ATP SYNTHASE SUBUNIT C"/>
    <property type="match status" value="1"/>
</dbReference>
<evidence type="ECO:0000256" key="1">
    <source>
        <dbReference type="ARBA" id="ARBA00006709"/>
    </source>
</evidence>
<dbReference type="Gene3D" id="1.10.132.50">
    <property type="entry name" value="ATP synthase (C/AC39) subunit, domain 3"/>
    <property type="match status" value="1"/>
</dbReference>
<dbReference type="PANTHER" id="PTHR38682:SF1">
    <property type="entry name" value="V-TYPE ATP SYNTHASE SUBUNIT C"/>
    <property type="match status" value="1"/>
</dbReference>
<dbReference type="InterPro" id="IPR035067">
    <property type="entry name" value="V-type_ATPase_csu/dsu"/>
</dbReference>
<dbReference type="Pfam" id="PF01992">
    <property type="entry name" value="vATP-synt_AC39"/>
    <property type="match status" value="1"/>
</dbReference>
<dbReference type="SUPFAM" id="SSF103486">
    <property type="entry name" value="V-type ATP synthase subunit C"/>
    <property type="match status" value="1"/>
</dbReference>
<keyword evidence="2" id="KW-0813">Transport</keyword>
<gene>
    <name evidence="4" type="primary">ntpC</name>
    <name evidence="4" type="ORF">AVLFYP127_00650</name>
</gene>
<dbReference type="InterPro" id="IPR002843">
    <property type="entry name" value="ATPase_V0-cplx_csu/dsu"/>
</dbReference>
<protein>
    <submittedName>
        <fullName evidence="4">V-type sodium ATPase subunit C</fullName>
    </submittedName>
</protein>
<keyword evidence="3" id="KW-0406">Ion transport</keyword>
<evidence type="ECO:0000256" key="2">
    <source>
        <dbReference type="ARBA" id="ARBA00022448"/>
    </source>
</evidence>
<dbReference type="InterPro" id="IPR036079">
    <property type="entry name" value="ATPase_csu/dsu_sf"/>
</dbReference>
<sequence>MDREKFIRPSITTRVYEKNLLTSENLKRLIDTDNLNEAISSLNDTKYGELLQKLDRNEDYEKALSQMLLNSYKDMIKISPDKNLVKYLEEKYNFHNLKVLLKELIQDEDYKSIYIDIGKIDLVKIKRNLKEDINQNDKYFSYAKKALDLYKENKDPQDIDLSLDKDFYEKLLEDSENLNYESLIKFTKERIDLTNLKTLLRIKGQDQSVDLLEKALIDGGNIEKNLFRDSLNAEKTSYSNLFFKEKIYPQVKNALEEDDLYKAMQKIEKIIDNHLMDFAKESKKVSYGPEVIMGYLISREMEIKNLRIILTAKLNSLSREFMEERLRDLYV</sequence>